<dbReference type="OrthoDB" id="4743193at2759"/>
<organism evidence="2 3">
    <name type="scientific">Linnemannia hyalina</name>
    <dbReference type="NCBI Taxonomy" id="64524"/>
    <lineage>
        <taxon>Eukaryota</taxon>
        <taxon>Fungi</taxon>
        <taxon>Fungi incertae sedis</taxon>
        <taxon>Mucoromycota</taxon>
        <taxon>Mortierellomycotina</taxon>
        <taxon>Mortierellomycetes</taxon>
        <taxon>Mortierellales</taxon>
        <taxon>Mortierellaceae</taxon>
        <taxon>Linnemannia</taxon>
    </lineage>
</organism>
<evidence type="ECO:0000259" key="1">
    <source>
        <dbReference type="Pfam" id="PF20231"/>
    </source>
</evidence>
<accession>A0A9P7XYI9</accession>
<reference evidence="2" key="1">
    <citation type="submission" date="2021-06" db="EMBL/GenBank/DDBJ databases">
        <title>Genome Sequence of Mortierella hyaline Strain SCG-10, a Cold-Adapted, Nitrate-Reducing Fungus Isolated from Soil in Minnesota, USA.</title>
        <authorList>
            <person name="Aldossari N."/>
        </authorList>
    </citation>
    <scope>NUCLEOTIDE SEQUENCE</scope>
    <source>
        <strain evidence="2">SCG-10</strain>
    </source>
</reference>
<name>A0A9P7XYI9_9FUNG</name>
<dbReference type="EMBL" id="JAHRHY010000005">
    <property type="protein sequence ID" value="KAG9069635.1"/>
    <property type="molecule type" value="Genomic_DNA"/>
</dbReference>
<sequence length="300" mass="34670">MFLACPKRIVNAMAAMSLSVSYPTAYLSLKALADDGLTQVRKLARTHQWILIYDNINYYDSKFNQRLDNRNVVVSGVTLTIVISRHQDDDLSQDALLPLPDRPPLKDLYPRQVNDERLRHASLFFLFDCLQRHHEPFQHYAVPFRIRPISPLDVSKTWAFEIPAMDIDQSSLDGNMRVLEEVKKLLQLDDEWFRNHVVIVGGNQLTVSRVRTMIRYRAPDVSAFNRLQWAIPVLQLFHLQMIVCGTILRTHYGHITSPGSLAYNIGKLGRKRVDKTMPCYYTANELLRNENFYASHAQSN</sequence>
<evidence type="ECO:0000313" key="3">
    <source>
        <dbReference type="Proteomes" id="UP000707451"/>
    </source>
</evidence>
<dbReference type="InterPro" id="IPR046496">
    <property type="entry name" value="DUF6589"/>
</dbReference>
<dbReference type="AlphaFoldDB" id="A0A9P7XYI9"/>
<gene>
    <name evidence="2" type="ORF">KI688_010539</name>
</gene>
<proteinExistence type="predicted"/>
<keyword evidence="3" id="KW-1185">Reference proteome</keyword>
<comment type="caution">
    <text evidence="2">The sequence shown here is derived from an EMBL/GenBank/DDBJ whole genome shotgun (WGS) entry which is preliminary data.</text>
</comment>
<dbReference type="Pfam" id="PF20231">
    <property type="entry name" value="DUF6589"/>
    <property type="match status" value="1"/>
</dbReference>
<protein>
    <recommendedName>
        <fullName evidence="1">DUF6589 domain-containing protein</fullName>
    </recommendedName>
</protein>
<dbReference type="Proteomes" id="UP000707451">
    <property type="component" value="Unassembled WGS sequence"/>
</dbReference>
<evidence type="ECO:0000313" key="2">
    <source>
        <dbReference type="EMBL" id="KAG9069635.1"/>
    </source>
</evidence>
<feature type="domain" description="DUF6589" evidence="1">
    <location>
        <begin position="105"/>
        <end position="288"/>
    </location>
</feature>